<dbReference type="PANTHER" id="PTHR11206">
    <property type="entry name" value="MULTIDRUG RESISTANCE PROTEIN"/>
    <property type="match status" value="1"/>
</dbReference>
<reference evidence="7" key="2">
    <citation type="journal article" date="2024" name="Plant">
        <title>Genomic evolution and insights into agronomic trait innovations of Sesamum species.</title>
        <authorList>
            <person name="Miao H."/>
            <person name="Wang L."/>
            <person name="Qu L."/>
            <person name="Liu H."/>
            <person name="Sun Y."/>
            <person name="Le M."/>
            <person name="Wang Q."/>
            <person name="Wei S."/>
            <person name="Zheng Y."/>
            <person name="Lin W."/>
            <person name="Duan Y."/>
            <person name="Cao H."/>
            <person name="Xiong S."/>
            <person name="Wang X."/>
            <person name="Wei L."/>
            <person name="Li C."/>
            <person name="Ma Q."/>
            <person name="Ju M."/>
            <person name="Zhao R."/>
            <person name="Li G."/>
            <person name="Mu C."/>
            <person name="Tian Q."/>
            <person name="Mei H."/>
            <person name="Zhang T."/>
            <person name="Gao T."/>
            <person name="Zhang H."/>
        </authorList>
    </citation>
    <scope>NUCLEOTIDE SEQUENCE</scope>
    <source>
        <strain evidence="7">3651</strain>
    </source>
</reference>
<comment type="subcellular location">
    <subcellularLocation>
        <location evidence="1">Membrane</location>
        <topology evidence="1">Multi-pass membrane protein</topology>
    </subcellularLocation>
</comment>
<dbReference type="Pfam" id="PF01554">
    <property type="entry name" value="MatE"/>
    <property type="match status" value="2"/>
</dbReference>
<evidence type="ECO:0000256" key="2">
    <source>
        <dbReference type="ARBA" id="ARBA00010199"/>
    </source>
</evidence>
<dbReference type="GO" id="GO:0042910">
    <property type="term" value="F:xenobiotic transmembrane transporter activity"/>
    <property type="evidence" value="ECO:0007669"/>
    <property type="project" value="InterPro"/>
</dbReference>
<name>A0AAE2CYD7_9LAMI</name>
<evidence type="ECO:0000256" key="5">
    <source>
        <dbReference type="ARBA" id="ARBA00023136"/>
    </source>
</evidence>
<feature type="transmembrane region" description="Helical" evidence="6">
    <location>
        <begin position="230"/>
        <end position="249"/>
    </location>
</feature>
<keyword evidence="3 6" id="KW-0812">Transmembrane</keyword>
<dbReference type="NCBIfam" id="TIGR00797">
    <property type="entry name" value="matE"/>
    <property type="match status" value="1"/>
</dbReference>
<feature type="transmembrane region" description="Helical" evidence="6">
    <location>
        <begin position="424"/>
        <end position="446"/>
    </location>
</feature>
<sequence length="497" mass="54324">MESRDGEIYVPLNKAAEEEEGPRLESGGAKAGTRRRRWWYKSLEGQEAKDMILLSMPMILTNVCYDSIPLVSVMFAGHLGEEQLAASNLANSWASITGFTFLVGLSGALDTLCGQDFGAKLYKTLGIHLQASCILSFFFTTLVSILWWHSDTILTILHQDPQISKQASLYLKYLIPGLFAYGFLENILRFLQMQSVAFPLVGLSLMPLIIHVGVAYALAHCTDLGFKGAALAASISLWIAVIILGLYILHANRFKDTWSGFSWEPFYSIFANLKLALVSAAMACLDEWAFELLVLLAGLMPNSTINTSLIAMCASTENFSFMLSYGLGAAVSTRMSNELGAEDPGRARRVMTVALKLTTFVALAVILVLVLGAHVWAGLFTNSPVIVAAFSSMTPLLALSIMLDFIQATLSGVTRGCGWQQNGAWINLTTFYLIGMPLAVLLGFKLKLYAEGLWIGFTCGLGLQVVSLLWLTRTRIKLPADPSTDILEEQHVANYVA</sequence>
<dbReference type="InterPro" id="IPR045069">
    <property type="entry name" value="MATE_euk"/>
</dbReference>
<proteinExistence type="inferred from homology"/>
<accession>A0AAE2CYD7</accession>
<dbReference type="GO" id="GO:1990961">
    <property type="term" value="P:xenobiotic detoxification by transmembrane export across the plasma membrane"/>
    <property type="evidence" value="ECO:0007669"/>
    <property type="project" value="InterPro"/>
</dbReference>
<evidence type="ECO:0000256" key="3">
    <source>
        <dbReference type="ARBA" id="ARBA00022692"/>
    </source>
</evidence>
<evidence type="ECO:0000313" key="7">
    <source>
        <dbReference type="EMBL" id="KAK4439176.1"/>
    </source>
</evidence>
<dbReference type="InterPro" id="IPR002528">
    <property type="entry name" value="MATE_fam"/>
</dbReference>
<dbReference type="Proteomes" id="UP001293254">
    <property type="component" value="Unassembled WGS sequence"/>
</dbReference>
<comment type="similarity">
    <text evidence="2 6">Belongs to the multi antimicrobial extrusion (MATE) (TC 2.A.66.1) family.</text>
</comment>
<keyword evidence="4 6" id="KW-1133">Transmembrane helix</keyword>
<feature type="transmembrane region" description="Helical" evidence="6">
    <location>
        <begin position="353"/>
        <end position="377"/>
    </location>
</feature>
<protein>
    <recommendedName>
        <fullName evidence="6">Protein DETOXIFICATION</fullName>
    </recommendedName>
    <alternativeName>
        <fullName evidence="6">Multidrug and toxic compound extrusion protein</fullName>
    </alternativeName>
</protein>
<dbReference type="EMBL" id="JACGWO010000001">
    <property type="protein sequence ID" value="KAK4439176.1"/>
    <property type="molecule type" value="Genomic_DNA"/>
</dbReference>
<feature type="transmembrane region" description="Helical" evidence="6">
    <location>
        <begin position="196"/>
        <end position="218"/>
    </location>
</feature>
<keyword evidence="8" id="KW-1185">Reference proteome</keyword>
<feature type="transmembrane region" description="Helical" evidence="6">
    <location>
        <begin position="167"/>
        <end position="184"/>
    </location>
</feature>
<evidence type="ECO:0000313" key="8">
    <source>
        <dbReference type="Proteomes" id="UP001293254"/>
    </source>
</evidence>
<feature type="transmembrane region" description="Helical" evidence="6">
    <location>
        <begin position="383"/>
        <end position="403"/>
    </location>
</feature>
<evidence type="ECO:0000256" key="4">
    <source>
        <dbReference type="ARBA" id="ARBA00022989"/>
    </source>
</evidence>
<comment type="caution">
    <text evidence="7">The sequence shown here is derived from an EMBL/GenBank/DDBJ whole genome shotgun (WGS) entry which is preliminary data.</text>
</comment>
<evidence type="ECO:0000256" key="6">
    <source>
        <dbReference type="RuleBase" id="RU004914"/>
    </source>
</evidence>
<dbReference type="CDD" id="cd13132">
    <property type="entry name" value="MATE_eukaryotic"/>
    <property type="match status" value="1"/>
</dbReference>
<gene>
    <name evidence="7" type="ORF">Salat_0252500</name>
</gene>
<dbReference type="GO" id="GO:0015297">
    <property type="term" value="F:antiporter activity"/>
    <property type="evidence" value="ECO:0007669"/>
    <property type="project" value="InterPro"/>
</dbReference>
<dbReference type="AlphaFoldDB" id="A0AAE2CYD7"/>
<feature type="transmembrane region" description="Helical" evidence="6">
    <location>
        <begin position="452"/>
        <end position="471"/>
    </location>
</feature>
<evidence type="ECO:0000256" key="1">
    <source>
        <dbReference type="ARBA" id="ARBA00004141"/>
    </source>
</evidence>
<organism evidence="7 8">
    <name type="scientific">Sesamum alatum</name>
    <dbReference type="NCBI Taxonomy" id="300844"/>
    <lineage>
        <taxon>Eukaryota</taxon>
        <taxon>Viridiplantae</taxon>
        <taxon>Streptophyta</taxon>
        <taxon>Embryophyta</taxon>
        <taxon>Tracheophyta</taxon>
        <taxon>Spermatophyta</taxon>
        <taxon>Magnoliopsida</taxon>
        <taxon>eudicotyledons</taxon>
        <taxon>Gunneridae</taxon>
        <taxon>Pentapetalae</taxon>
        <taxon>asterids</taxon>
        <taxon>lamiids</taxon>
        <taxon>Lamiales</taxon>
        <taxon>Pedaliaceae</taxon>
        <taxon>Sesamum</taxon>
    </lineage>
</organism>
<reference evidence="7" key="1">
    <citation type="submission" date="2020-06" db="EMBL/GenBank/DDBJ databases">
        <authorList>
            <person name="Li T."/>
            <person name="Hu X."/>
            <person name="Zhang T."/>
            <person name="Song X."/>
            <person name="Zhang H."/>
            <person name="Dai N."/>
            <person name="Sheng W."/>
            <person name="Hou X."/>
            <person name="Wei L."/>
        </authorList>
    </citation>
    <scope>NUCLEOTIDE SEQUENCE</scope>
    <source>
        <strain evidence="7">3651</strain>
        <tissue evidence="7">Leaf</tissue>
    </source>
</reference>
<feature type="transmembrane region" description="Helical" evidence="6">
    <location>
        <begin position="125"/>
        <end position="147"/>
    </location>
</feature>
<keyword evidence="5 6" id="KW-0472">Membrane</keyword>
<dbReference type="GO" id="GO:0016020">
    <property type="term" value="C:membrane"/>
    <property type="evidence" value="ECO:0007669"/>
    <property type="project" value="UniProtKB-SubCell"/>
</dbReference>
<comment type="caution">
    <text evidence="6">Lacks conserved residue(s) required for the propagation of feature annotation.</text>
</comment>